<dbReference type="Gene3D" id="2.80.10.50">
    <property type="match status" value="1"/>
</dbReference>
<sequence length="430" mass="46571">MKTHRKRSGGGAHRDRRWKFIVPGGGAAVALALVWSAIGMPGWADESTPRTAAEVADAVETAPVGAVACDDGEDGDGKGRYQAVYVHRQGTAPREGGPQAVRQVLWDIDQTFEASAKRYAGYDESRRPRFVQDEECRPTVLSVEVTGLGEKHSMQQAREAARAVVEKELTRRLGGEAQFAEWEKTHRQLFFYDTGEPDGCGTAGTPSPESRATSHGGWAEVSWGCASESALTHEMVHQFGVSHCDEDKAQGNDPICRGYDETPRCDGPRAASVLDCGLDGFAYFHPRPAKGSYLATHPEENVARSPYLMRNRQARAVKARLVDADGGKCLAARGPQSSKLGLVACGGDEQTWVREIGGRGYYKFKLGERCLEKRGGGRAVLAGCAAGKSAQHWWVNANVGDQLDAYHLVHRSGGDPVTVGDATTFRMRQA</sequence>
<dbReference type="RefSeq" id="WP_242751957.1">
    <property type="nucleotide sequence ID" value="NZ_CP093846.1"/>
</dbReference>
<evidence type="ECO:0000313" key="4">
    <source>
        <dbReference type="Proteomes" id="UP001202244"/>
    </source>
</evidence>
<dbReference type="InterPro" id="IPR035992">
    <property type="entry name" value="Ricin_B-like_lectins"/>
</dbReference>
<evidence type="ECO:0000256" key="1">
    <source>
        <dbReference type="SAM" id="Phobius"/>
    </source>
</evidence>
<protein>
    <submittedName>
        <fullName evidence="3">RICIN domain-containing protein</fullName>
    </submittedName>
</protein>
<dbReference type="EMBL" id="CP093846">
    <property type="protein sequence ID" value="UNS97748.1"/>
    <property type="molecule type" value="Genomic_DNA"/>
</dbReference>
<dbReference type="SUPFAM" id="SSF50370">
    <property type="entry name" value="Ricin B-like lectins"/>
    <property type="match status" value="1"/>
</dbReference>
<feature type="domain" description="Ricin B lectin" evidence="2">
    <location>
        <begin position="320"/>
        <end position="398"/>
    </location>
</feature>
<organism evidence="3 4">
    <name type="scientific">Streptomyces tubbatahanensis</name>
    <dbReference type="NCBI Taxonomy" id="2923272"/>
    <lineage>
        <taxon>Bacteria</taxon>
        <taxon>Bacillati</taxon>
        <taxon>Actinomycetota</taxon>
        <taxon>Actinomycetes</taxon>
        <taxon>Kitasatosporales</taxon>
        <taxon>Streptomycetaceae</taxon>
        <taxon>Streptomyces</taxon>
    </lineage>
</organism>
<keyword evidence="1" id="KW-0472">Membrane</keyword>
<gene>
    <name evidence="3" type="ORF">MMF93_15595</name>
</gene>
<reference evidence="3 4" key="1">
    <citation type="journal article" date="2023" name="Microbiol. Spectr.">
        <title>Synergy between Genome Mining, Metabolomics, and Bioinformatics Uncovers Antibacterial Chlorinated Carbazole Alkaloids and Their Biosynthetic Gene Cluster from Streptomyces tubbatahanensis sp. nov., a Novel Actinomycete Isolated from Sulu Sea, Philippines.</title>
        <authorList>
            <person name="Tenebro C.P."/>
            <person name="Trono D.J.V.L."/>
            <person name="Balida L.A.P."/>
            <person name="Bayog L.K.A."/>
            <person name="Bruna J.R."/>
            <person name="Sabido E.M."/>
            <person name="Caspe D.P.C."/>
            <person name="de Los Santos E.L.C."/>
            <person name="Saludes J.P."/>
            <person name="Dalisay D.S."/>
        </authorList>
    </citation>
    <scope>NUCLEOTIDE SEQUENCE [LARGE SCALE GENOMIC DNA]</scope>
    <source>
        <strain evidence="3 4">DSD3025</strain>
    </source>
</reference>
<dbReference type="Proteomes" id="UP001202244">
    <property type="component" value="Chromosome"/>
</dbReference>
<dbReference type="InterPro" id="IPR000772">
    <property type="entry name" value="Ricin_B_lectin"/>
</dbReference>
<accession>A0ABY3XU46</accession>
<keyword evidence="1" id="KW-1133">Transmembrane helix</keyword>
<name>A0ABY3XU46_9ACTN</name>
<keyword evidence="1" id="KW-0812">Transmembrane</keyword>
<evidence type="ECO:0000259" key="2">
    <source>
        <dbReference type="Pfam" id="PF00652"/>
    </source>
</evidence>
<dbReference type="CDD" id="cd00161">
    <property type="entry name" value="beta-trefoil_Ricin-like"/>
    <property type="match status" value="1"/>
</dbReference>
<keyword evidence="4" id="KW-1185">Reference proteome</keyword>
<evidence type="ECO:0000313" key="3">
    <source>
        <dbReference type="EMBL" id="UNS97748.1"/>
    </source>
</evidence>
<dbReference type="SUPFAM" id="SSF55486">
    <property type="entry name" value="Metalloproteases ('zincins'), catalytic domain"/>
    <property type="match status" value="1"/>
</dbReference>
<proteinExistence type="predicted"/>
<dbReference type="Pfam" id="PF00652">
    <property type="entry name" value="Ricin_B_lectin"/>
    <property type="match status" value="1"/>
</dbReference>
<feature type="transmembrane region" description="Helical" evidence="1">
    <location>
        <begin position="20"/>
        <end position="44"/>
    </location>
</feature>